<protein>
    <submittedName>
        <fullName evidence="1">Chloramphenicol acetyltransferase</fullName>
    </submittedName>
</protein>
<dbReference type="InterPro" id="IPR023213">
    <property type="entry name" value="CAT-like_dom_sf"/>
</dbReference>
<dbReference type="OrthoDB" id="9801766at2"/>
<sequence>MCVREINPKETARASAFELWMKAPNPMVTFFKTYDVMPLIKVSKNRGMKFNMLLDFCIGKAAASVKEFYLLPVGNKLMQYDKLAVNTIVANKDGEVSSCDIAYTDSLEKFNADYLKYTTAVHNTCIDHDLSEKYMVIGTSAIVNVELDGAVGMNSGIFNNPFMIWGKYRIDGDKALLSISFQFHHTQMDGAHAGKFLKNLQKEIEKMGEEISV</sequence>
<dbReference type="Proteomes" id="UP000261080">
    <property type="component" value="Unassembled WGS sequence"/>
</dbReference>
<accession>A0A3E3K5E6</accession>
<dbReference type="NCBIfam" id="NF040637">
    <property type="entry name" value="CatA_like_2"/>
    <property type="match status" value="1"/>
</dbReference>
<evidence type="ECO:0000313" key="1">
    <source>
        <dbReference type="EMBL" id="RGE89916.1"/>
    </source>
</evidence>
<dbReference type="Pfam" id="PF00302">
    <property type="entry name" value="CAT"/>
    <property type="match status" value="1"/>
</dbReference>
<proteinExistence type="predicted"/>
<evidence type="ECO:0000313" key="2">
    <source>
        <dbReference type="Proteomes" id="UP000261080"/>
    </source>
</evidence>
<dbReference type="SUPFAM" id="SSF52777">
    <property type="entry name" value="CoA-dependent acyltransferases"/>
    <property type="match status" value="1"/>
</dbReference>
<keyword evidence="1" id="KW-0808">Transferase</keyword>
<keyword evidence="2" id="KW-1185">Reference proteome</keyword>
<dbReference type="PANTHER" id="PTHR38474">
    <property type="entry name" value="SLR0299 PROTEIN"/>
    <property type="match status" value="1"/>
</dbReference>
<dbReference type="InterPro" id="IPR001707">
    <property type="entry name" value="Cmp_AcTrfase"/>
</dbReference>
<reference evidence="1 2" key="1">
    <citation type="submission" date="2018-08" db="EMBL/GenBank/DDBJ databases">
        <title>A genome reference for cultivated species of the human gut microbiota.</title>
        <authorList>
            <person name="Zou Y."/>
            <person name="Xue W."/>
            <person name="Luo G."/>
        </authorList>
    </citation>
    <scope>NUCLEOTIDE SEQUENCE [LARGE SCALE GENOMIC DNA]</scope>
    <source>
        <strain evidence="1 2">AF37-2AT</strain>
    </source>
</reference>
<dbReference type="RefSeq" id="WP_024732667.1">
    <property type="nucleotide sequence ID" value="NZ_BAABYU010000001.1"/>
</dbReference>
<dbReference type="AlphaFoldDB" id="A0A3E3K5E6"/>
<comment type="caution">
    <text evidence="1">The sequence shown here is derived from an EMBL/GenBank/DDBJ whole genome shotgun (WGS) entry which is preliminary data.</text>
</comment>
<dbReference type="EMBL" id="QVLX01000001">
    <property type="protein sequence ID" value="RGE89916.1"/>
    <property type="molecule type" value="Genomic_DNA"/>
</dbReference>
<gene>
    <name evidence="1" type="ORF">DW016_01200</name>
</gene>
<dbReference type="SMART" id="SM01059">
    <property type="entry name" value="CAT"/>
    <property type="match status" value="1"/>
</dbReference>
<name>A0A3E3K5E6_9FIRM</name>
<dbReference type="Gene3D" id="3.30.559.10">
    <property type="entry name" value="Chloramphenicol acetyltransferase-like domain"/>
    <property type="match status" value="1"/>
</dbReference>
<dbReference type="GO" id="GO:0008811">
    <property type="term" value="F:chloramphenicol O-acetyltransferase activity"/>
    <property type="evidence" value="ECO:0007669"/>
    <property type="project" value="InterPro"/>
</dbReference>
<organism evidence="1 2">
    <name type="scientific">Sellimonas intestinalis</name>
    <dbReference type="NCBI Taxonomy" id="1653434"/>
    <lineage>
        <taxon>Bacteria</taxon>
        <taxon>Bacillati</taxon>
        <taxon>Bacillota</taxon>
        <taxon>Clostridia</taxon>
        <taxon>Lachnospirales</taxon>
        <taxon>Lachnospiraceae</taxon>
        <taxon>Sellimonas</taxon>
    </lineage>
</organism>
<dbReference type="PANTHER" id="PTHR38474:SF1">
    <property type="entry name" value="SLR0299 PROTEIN"/>
    <property type="match status" value="1"/>
</dbReference>